<dbReference type="EMBL" id="CM003380">
    <property type="protein sequence ID" value="KOM55353.1"/>
    <property type="molecule type" value="Genomic_DNA"/>
</dbReference>
<evidence type="ECO:0000313" key="3">
    <source>
        <dbReference type="Proteomes" id="UP000053144"/>
    </source>
</evidence>
<organism evidence="2 3">
    <name type="scientific">Phaseolus angularis</name>
    <name type="common">Azuki bean</name>
    <name type="synonym">Vigna angularis</name>
    <dbReference type="NCBI Taxonomy" id="3914"/>
    <lineage>
        <taxon>Eukaryota</taxon>
        <taxon>Viridiplantae</taxon>
        <taxon>Streptophyta</taxon>
        <taxon>Embryophyta</taxon>
        <taxon>Tracheophyta</taxon>
        <taxon>Spermatophyta</taxon>
        <taxon>Magnoliopsida</taxon>
        <taxon>eudicotyledons</taxon>
        <taxon>Gunneridae</taxon>
        <taxon>Pentapetalae</taxon>
        <taxon>rosids</taxon>
        <taxon>fabids</taxon>
        <taxon>Fabales</taxon>
        <taxon>Fabaceae</taxon>
        <taxon>Papilionoideae</taxon>
        <taxon>50 kb inversion clade</taxon>
        <taxon>NPAAA clade</taxon>
        <taxon>indigoferoid/millettioid clade</taxon>
        <taxon>Phaseoleae</taxon>
        <taxon>Vigna</taxon>
    </lineage>
</organism>
<protein>
    <submittedName>
        <fullName evidence="2">Uncharacterized protein</fullName>
    </submittedName>
</protein>
<reference evidence="3" key="1">
    <citation type="journal article" date="2015" name="Proc. Natl. Acad. Sci. U.S.A.">
        <title>Genome sequencing of adzuki bean (Vigna angularis) provides insight into high starch and low fat accumulation and domestication.</title>
        <authorList>
            <person name="Yang K."/>
            <person name="Tian Z."/>
            <person name="Chen C."/>
            <person name="Luo L."/>
            <person name="Zhao B."/>
            <person name="Wang Z."/>
            <person name="Yu L."/>
            <person name="Li Y."/>
            <person name="Sun Y."/>
            <person name="Li W."/>
            <person name="Chen Y."/>
            <person name="Li Y."/>
            <person name="Zhang Y."/>
            <person name="Ai D."/>
            <person name="Zhao J."/>
            <person name="Shang C."/>
            <person name="Ma Y."/>
            <person name="Wu B."/>
            <person name="Wang M."/>
            <person name="Gao L."/>
            <person name="Sun D."/>
            <person name="Zhang P."/>
            <person name="Guo F."/>
            <person name="Wang W."/>
            <person name="Li Y."/>
            <person name="Wang J."/>
            <person name="Varshney R.K."/>
            <person name="Wang J."/>
            <person name="Ling H.Q."/>
            <person name="Wan P."/>
        </authorList>
    </citation>
    <scope>NUCLEOTIDE SEQUENCE</scope>
    <source>
        <strain evidence="3">cv. Jingnong 6</strain>
    </source>
</reference>
<accession>A0A0L9VK37</accession>
<dbReference type="Proteomes" id="UP000053144">
    <property type="component" value="Chromosome 10"/>
</dbReference>
<proteinExistence type="predicted"/>
<gene>
    <name evidence="2" type="ORF">LR48_Vigan10g124500</name>
</gene>
<name>A0A0L9VK37_PHAAN</name>
<dbReference type="Gramene" id="KOM55353">
    <property type="protein sequence ID" value="KOM55353"/>
    <property type="gene ID" value="LR48_Vigan10g124500"/>
</dbReference>
<keyword evidence="1" id="KW-0175">Coiled coil</keyword>
<feature type="coiled-coil region" evidence="1">
    <location>
        <begin position="79"/>
        <end position="127"/>
    </location>
</feature>
<evidence type="ECO:0000256" key="1">
    <source>
        <dbReference type="SAM" id="Coils"/>
    </source>
</evidence>
<sequence length="139" mass="16003">MGVPIKGTPMLNLRQWSPLLLSLLQRRRSNLIKNASDPPLREVGVKMYEKDINKAALELLSRAAMLNWYVREFADKRGAEDVQAELNKERKVFAELRDLLEALTSTYEECEKQQADLQMKLDEACRKRKETIEKPGSPS</sequence>
<evidence type="ECO:0000313" key="2">
    <source>
        <dbReference type="EMBL" id="KOM55353.1"/>
    </source>
</evidence>
<dbReference type="AlphaFoldDB" id="A0A0L9VK37"/>